<organism evidence="1 2">
    <name type="scientific">Methanorbis rubei</name>
    <dbReference type="NCBI Taxonomy" id="3028300"/>
    <lineage>
        <taxon>Archaea</taxon>
        <taxon>Methanobacteriati</taxon>
        <taxon>Methanobacteriota</taxon>
        <taxon>Stenosarchaea group</taxon>
        <taxon>Methanomicrobia</taxon>
        <taxon>Methanomicrobiales</taxon>
        <taxon>Methanocorpusculaceae</taxon>
        <taxon>Methanorbis</taxon>
    </lineage>
</organism>
<gene>
    <name evidence="1" type="ORF">McpCs1_09780</name>
</gene>
<sequence length="152" mass="16575">MTKRVVIVFGIIILLICSIIMPVGANNSGSEVNNHLKTEFISVDVTRATPIEGAVREGSTNQHTYYVNSGSTEINIEVRWILSPDNNDLELVVISPTGQIMGRFTDGSDGNINGVIPVRLRASSLPTGTWNFWISGITVKTTQRYTIALNAL</sequence>
<dbReference type="RefSeq" id="WP_338096122.1">
    <property type="nucleotide sequence ID" value="NZ_JAWDKB010000003.1"/>
</dbReference>
<proteinExistence type="predicted"/>
<comment type="caution">
    <text evidence="1">The sequence shown here is derived from an EMBL/GenBank/DDBJ whole genome shotgun (WGS) entry which is preliminary data.</text>
</comment>
<accession>A0AAE4SDH5</accession>
<name>A0AAE4SDH5_9EURY</name>
<dbReference type="Proteomes" id="UP001283212">
    <property type="component" value="Unassembled WGS sequence"/>
</dbReference>
<evidence type="ECO:0000313" key="2">
    <source>
        <dbReference type="Proteomes" id="UP001283212"/>
    </source>
</evidence>
<reference evidence="1 2" key="1">
    <citation type="submission" date="2023-06" db="EMBL/GenBank/DDBJ databases">
        <title>Genome sequence of Methancorpusculaceae sp. Cs1.</title>
        <authorList>
            <person name="Protasov E."/>
            <person name="Platt K."/>
            <person name="Poehlein A."/>
            <person name="Daniel R."/>
            <person name="Brune A."/>
        </authorList>
    </citation>
    <scope>NUCLEOTIDE SEQUENCE [LARGE SCALE GENOMIC DNA]</scope>
    <source>
        <strain evidence="1 2">Cs1</strain>
    </source>
</reference>
<keyword evidence="2" id="KW-1185">Reference proteome</keyword>
<dbReference type="EMBL" id="JAWDKB010000003">
    <property type="protein sequence ID" value="MDV0443600.1"/>
    <property type="molecule type" value="Genomic_DNA"/>
</dbReference>
<protein>
    <submittedName>
        <fullName evidence="1">Uncharacterized protein</fullName>
    </submittedName>
</protein>
<dbReference type="AlphaFoldDB" id="A0AAE4SDH5"/>
<evidence type="ECO:0000313" key="1">
    <source>
        <dbReference type="EMBL" id="MDV0443600.1"/>
    </source>
</evidence>